<evidence type="ECO:0000313" key="2">
    <source>
        <dbReference type="EMBL" id="AWB27024.1"/>
    </source>
</evidence>
<sequence>MSEGSPSDRLAPDLIDRVEALTVPELRALGALVEDRLAGSNDDLETMIRESAAGEIVDIDLENDASALVHKHPPAPDGSGVNEDTVSLYRVRRQPRFEGGEELRWAYLGDAADAHGPHCPDCGHPLPDDLTTCPHCGREVSDS</sequence>
<dbReference type="Pfam" id="PF13240">
    <property type="entry name" value="Zn_Ribbon_1"/>
    <property type="match status" value="1"/>
</dbReference>
<evidence type="ECO:0000313" key="3">
    <source>
        <dbReference type="Proteomes" id="UP000244727"/>
    </source>
</evidence>
<evidence type="ECO:0000259" key="1">
    <source>
        <dbReference type="Pfam" id="PF13240"/>
    </source>
</evidence>
<proteinExistence type="predicted"/>
<keyword evidence="3" id="KW-1185">Reference proteome</keyword>
<dbReference type="InterPro" id="IPR026870">
    <property type="entry name" value="Zinc_ribbon_dom"/>
</dbReference>
<name>A0A2R4WZR7_9EURY</name>
<organism evidence="2 3">
    <name type="scientific">Halococcoides cellulosivorans</name>
    <dbReference type="NCBI Taxonomy" id="1679096"/>
    <lineage>
        <taxon>Archaea</taxon>
        <taxon>Methanobacteriati</taxon>
        <taxon>Methanobacteriota</taxon>
        <taxon>Stenosarchaea group</taxon>
        <taxon>Halobacteria</taxon>
        <taxon>Halobacteriales</taxon>
        <taxon>Haloarculaceae</taxon>
        <taxon>Halococcoides</taxon>
    </lineage>
</organism>
<protein>
    <submittedName>
        <fullName evidence="2">Zinc ribbon domain-containing protein</fullName>
    </submittedName>
</protein>
<dbReference type="EMBL" id="CP028858">
    <property type="protein sequence ID" value="AWB27024.1"/>
    <property type="molecule type" value="Genomic_DNA"/>
</dbReference>
<dbReference type="KEGG" id="harc:HARCEL1_04530"/>
<gene>
    <name evidence="2" type="ORF">HARCEL1_04530</name>
</gene>
<dbReference type="GeneID" id="36511747"/>
<accession>A0A2R4WZR7</accession>
<dbReference type="AlphaFoldDB" id="A0A2R4WZR7"/>
<dbReference type="RefSeq" id="WP_108381393.1">
    <property type="nucleotide sequence ID" value="NZ_CP028858.1"/>
</dbReference>
<feature type="domain" description="Zinc-ribbon" evidence="1">
    <location>
        <begin position="118"/>
        <end position="139"/>
    </location>
</feature>
<reference evidence="2 3" key="1">
    <citation type="submission" date="2018-04" db="EMBL/GenBank/DDBJ databases">
        <title>Halococcoides cellulosivorans gen. nov., sp. nov., an extremely halophilic cellulose-utilizing haloarchaeon from hypersaline lakes.</title>
        <authorList>
            <person name="Sorokin D.Y."/>
            <person name="Toshchakov S.V."/>
            <person name="Samarov N.I."/>
            <person name="Korzhenkov A."/>
            <person name="Kublanov I.V."/>
        </authorList>
    </citation>
    <scope>NUCLEOTIDE SEQUENCE [LARGE SCALE GENOMIC DNA]</scope>
    <source>
        <strain evidence="2 3">HArcel1</strain>
    </source>
</reference>
<dbReference type="Proteomes" id="UP000244727">
    <property type="component" value="Chromosome"/>
</dbReference>